<dbReference type="GO" id="GO:0008233">
    <property type="term" value="F:peptidase activity"/>
    <property type="evidence" value="ECO:0007669"/>
    <property type="project" value="UniProtKB-KW"/>
</dbReference>
<protein>
    <submittedName>
        <fullName evidence="1">Putative protease</fullName>
    </submittedName>
</protein>
<accession>A0A1T4LPU1</accession>
<dbReference type="AlphaFoldDB" id="A0A1T4LPU1"/>
<dbReference type="InterPro" id="IPR051454">
    <property type="entry name" value="RNA/ubiquinone_mod_enzymes"/>
</dbReference>
<evidence type="ECO:0000313" key="1">
    <source>
        <dbReference type="EMBL" id="SJZ56661.1"/>
    </source>
</evidence>
<dbReference type="PANTHER" id="PTHR30217">
    <property type="entry name" value="PEPTIDASE U32 FAMILY"/>
    <property type="match status" value="1"/>
</dbReference>
<keyword evidence="1" id="KW-0378">Hydrolase</keyword>
<keyword evidence="1" id="KW-0645">Protease</keyword>
<dbReference type="PANTHER" id="PTHR30217:SF10">
    <property type="entry name" value="23S RRNA 5-HYDROXYCYTIDINE C2501 SYNTHASE"/>
    <property type="match status" value="1"/>
</dbReference>
<name>A0A1T4LPU1_VIBCI</name>
<dbReference type="Pfam" id="PF01136">
    <property type="entry name" value="Peptidase_U32"/>
    <property type="match status" value="2"/>
</dbReference>
<evidence type="ECO:0000313" key="2">
    <source>
        <dbReference type="Proteomes" id="UP000190834"/>
    </source>
</evidence>
<gene>
    <name evidence="1" type="ORF">SAMN02745782_00683</name>
</gene>
<sequence>MVFQKEQFELLAPGGDLDSIKAAIAAGADAIYCGLERFNARNRATNITLEVLDSVLALAHQHQCKIFLTLNIVLLEHEIPSVIRLLQQLAESSVDGVIVQDLGLAYIIKHHFPALDMHASTQMNTHNDGQILLLSKLGASRVNLSRELNINEITHLAQFGRQHNVMTEVFVHGSYCIGFSGLCYFSSERSGASGNRGRCSQPCRDQYQTTPAGKNYPLNLKDNSAYSDIEALAQAGVYSLKIEGRIKKPHYVYTVVDNWRKQIDQFCETGTIREDMTELYSVFNRDFTNGYLQGDIHRDMYIDNPRNHAATHFSTIYQCRSLDEVKQVKQHLYDKTTKIIDKVEALTRSMPIEPKAPRSLKSNGRKSDILMSKQMNIDDMASPQLSVLISDYSDLELLDSCRDVSFFYQLPDALNDQLEAMSVMFSRHPTLIPFFPAVLIGEHYQAATEFLRQLKPDWIITDNLGVANIAQTLGINWVAGPQLNITNSYALQCVQQELKGVGAFISDEINALQMRRMVRPQGFRLFYTLYHPIHLMTSRQCFFIPTVGCKKQRMNKGCMTRCEKTASIISLKERPYVIHKQKGSHNRLYSDVNCLNLAVLEDLPQRYTDFMIDLRSIPTQTQIHMGKRSLIEHFKQALQGDSTAKKTLSTQIQGTTNQQYQKGL</sequence>
<dbReference type="GO" id="GO:0006508">
    <property type="term" value="P:proteolysis"/>
    <property type="evidence" value="ECO:0007669"/>
    <property type="project" value="UniProtKB-KW"/>
</dbReference>
<keyword evidence="2" id="KW-1185">Reference proteome</keyword>
<dbReference type="EMBL" id="FUXB01000003">
    <property type="protein sequence ID" value="SJZ56661.1"/>
    <property type="molecule type" value="Genomic_DNA"/>
</dbReference>
<dbReference type="STRING" id="1123491.SAMN02745782_00683"/>
<organism evidence="1 2">
    <name type="scientific">Vibrio cincinnatiensis DSM 19608</name>
    <dbReference type="NCBI Taxonomy" id="1123491"/>
    <lineage>
        <taxon>Bacteria</taxon>
        <taxon>Pseudomonadati</taxon>
        <taxon>Pseudomonadota</taxon>
        <taxon>Gammaproteobacteria</taxon>
        <taxon>Vibrionales</taxon>
        <taxon>Vibrionaceae</taxon>
        <taxon>Vibrio</taxon>
    </lineage>
</organism>
<dbReference type="InterPro" id="IPR001539">
    <property type="entry name" value="Peptidase_U32"/>
</dbReference>
<proteinExistence type="predicted"/>
<reference evidence="2" key="1">
    <citation type="submission" date="2017-02" db="EMBL/GenBank/DDBJ databases">
        <authorList>
            <person name="Varghese N."/>
            <person name="Submissions S."/>
        </authorList>
    </citation>
    <scope>NUCLEOTIDE SEQUENCE [LARGE SCALE GENOMIC DNA]</scope>
    <source>
        <strain evidence="2">DSM 19608</strain>
    </source>
</reference>
<dbReference type="OrthoDB" id="9807498at2"/>
<dbReference type="Proteomes" id="UP000190834">
    <property type="component" value="Unassembled WGS sequence"/>
</dbReference>